<dbReference type="Proteomes" id="UP000040088">
    <property type="component" value="Unassembled WGS sequence"/>
</dbReference>
<proteinExistence type="predicted"/>
<name>A0A0T9UF54_YERAE</name>
<protein>
    <submittedName>
        <fullName evidence="1">Uncharacterized protein</fullName>
    </submittedName>
</protein>
<organism evidence="1 2">
    <name type="scientific">Yersinia aleksiciae</name>
    <dbReference type="NCBI Taxonomy" id="263819"/>
    <lineage>
        <taxon>Bacteria</taxon>
        <taxon>Pseudomonadati</taxon>
        <taxon>Pseudomonadota</taxon>
        <taxon>Gammaproteobacteria</taxon>
        <taxon>Enterobacterales</taxon>
        <taxon>Yersiniaceae</taxon>
        <taxon>Yersinia</taxon>
    </lineage>
</organism>
<evidence type="ECO:0000313" key="1">
    <source>
        <dbReference type="EMBL" id="CNL37442.1"/>
    </source>
</evidence>
<evidence type="ECO:0000313" key="2">
    <source>
        <dbReference type="Proteomes" id="UP000040088"/>
    </source>
</evidence>
<sequence>MAYLASLGVSVAFHPFHHSLLSSPQIRIFISEKQK</sequence>
<dbReference type="AlphaFoldDB" id="A0A0T9UF54"/>
<dbReference type="EMBL" id="CQEM01000012">
    <property type="protein sequence ID" value="CNL37442.1"/>
    <property type="molecule type" value="Genomic_DNA"/>
</dbReference>
<accession>A0A0T9UF54</accession>
<gene>
    <name evidence="1" type="ORF">ERS008460_02677</name>
</gene>
<reference evidence="2" key="1">
    <citation type="submission" date="2015-03" db="EMBL/GenBank/DDBJ databases">
        <authorList>
            <consortium name="Pathogen Informatics"/>
        </authorList>
    </citation>
    <scope>NUCLEOTIDE SEQUENCE [LARGE SCALE GENOMIC DNA]</scope>
    <source>
        <strain evidence="2">IP27925</strain>
    </source>
</reference>